<proteinExistence type="predicted"/>
<accession>A0A6G7CI65</accession>
<keyword evidence="2" id="KW-1185">Reference proteome</keyword>
<dbReference type="AlphaFoldDB" id="A0A6G7CI65"/>
<organism evidence="1 2">
    <name type="scientific">Vibrio ziniensis</name>
    <dbReference type="NCBI Taxonomy" id="2711221"/>
    <lineage>
        <taxon>Bacteria</taxon>
        <taxon>Pseudomonadati</taxon>
        <taxon>Pseudomonadota</taxon>
        <taxon>Gammaproteobacteria</taxon>
        <taxon>Vibrionales</taxon>
        <taxon>Vibrionaceae</taxon>
        <taxon>Vibrio</taxon>
    </lineage>
</organism>
<dbReference type="EMBL" id="CP049331">
    <property type="protein sequence ID" value="QIH41770.1"/>
    <property type="molecule type" value="Genomic_DNA"/>
</dbReference>
<dbReference type="KEGG" id="vzi:G5S32_07105"/>
<sequence length="72" mass="8360">MLKHTTKIYYDLLPDYSVSVLVYGSTEWDVFRSMNHLCAWADAEVTQYELVDITNTTAQQRMNLGVFDGCQY</sequence>
<evidence type="ECO:0000313" key="2">
    <source>
        <dbReference type="Proteomes" id="UP000503003"/>
    </source>
</evidence>
<dbReference type="RefSeq" id="WP_165311359.1">
    <property type="nucleotide sequence ID" value="NZ_CP049331.1"/>
</dbReference>
<evidence type="ECO:0000313" key="1">
    <source>
        <dbReference type="EMBL" id="QIH41770.1"/>
    </source>
</evidence>
<reference evidence="1 2" key="1">
    <citation type="submission" date="2020-02" db="EMBL/GenBank/DDBJ databases">
        <title>A complete genome of a marine bacterium Vibrio sp. ZWAL4003 isolated from the mangrove sediment with the ability to degrade polysaccharides.</title>
        <authorList>
            <person name="Wu J."/>
            <person name="Qu W."/>
            <person name="Zeng R."/>
        </authorList>
    </citation>
    <scope>NUCLEOTIDE SEQUENCE [LARGE SCALE GENOMIC DNA]</scope>
    <source>
        <strain evidence="1 2">ZWAL4003</strain>
    </source>
</reference>
<dbReference type="Proteomes" id="UP000503003">
    <property type="component" value="Chromosome 1"/>
</dbReference>
<protein>
    <submittedName>
        <fullName evidence="1">Uncharacterized protein</fullName>
    </submittedName>
</protein>
<gene>
    <name evidence="1" type="ORF">G5S32_07105</name>
</gene>
<name>A0A6G7CI65_9VIBR</name>